<dbReference type="GO" id="GO:0005886">
    <property type="term" value="C:plasma membrane"/>
    <property type="evidence" value="ECO:0007669"/>
    <property type="project" value="UniProtKB-SubCell"/>
</dbReference>
<evidence type="ECO:0000256" key="2">
    <source>
        <dbReference type="ARBA" id="ARBA00022475"/>
    </source>
</evidence>
<evidence type="ECO:0000256" key="5">
    <source>
        <dbReference type="ARBA" id="ARBA00023136"/>
    </source>
</evidence>
<feature type="transmembrane region" description="Helical" evidence="7">
    <location>
        <begin position="101"/>
        <end position="127"/>
    </location>
</feature>
<feature type="transmembrane region" description="Helical" evidence="7">
    <location>
        <begin position="186"/>
        <end position="206"/>
    </location>
</feature>
<dbReference type="PIRSF" id="PIRSF035875">
    <property type="entry name" value="RNase_BN"/>
    <property type="match status" value="1"/>
</dbReference>
<dbReference type="RefSeq" id="WP_090187610.1">
    <property type="nucleotide sequence ID" value="NZ_FOTF01000006.1"/>
</dbReference>
<dbReference type="PANTHER" id="PTHR30213:SF0">
    <property type="entry name" value="UPF0761 MEMBRANE PROTEIN YIHY"/>
    <property type="match status" value="1"/>
</dbReference>
<name>A0A1I4EBI1_9RHOB</name>
<evidence type="ECO:0000313" key="9">
    <source>
        <dbReference type="Proteomes" id="UP000199550"/>
    </source>
</evidence>
<sequence>MPGATAHPADISTKGWLALLKRVFSELGEDHVGLIAAGCAFYGLLAIFPGLVAAMALAGLFTDPATIVAQLETLTRFIPTEAAQIVIDQAKSVAGSDSGGLGLAAIIGLGTAFYSATAGMAALIEGLNVAFDVTEPRSFLRTLLVKGSLTLGLIAGFFGIVLVLVAIPIVLSFLRLPADTEWFVMLVRWPVVLILVAAGLAVLYRYGPARTDRRWRWVTPGAAIACILWLLGSMAFGFYASNFGSYNETFGALGGVIILLMWLWLSAYIVLLGAEIDSEIEAQAKQNPSPASTDPNTADADLLEGGHAADTPAQKTKQSDAHPAPENRPAPVTRKGSKLSVGGLFLLAGAALFAKREK</sequence>
<dbReference type="InterPro" id="IPR017039">
    <property type="entry name" value="Virul_fac_BrkB"/>
</dbReference>
<reference evidence="8 9" key="1">
    <citation type="submission" date="2016-10" db="EMBL/GenBank/DDBJ databases">
        <authorList>
            <person name="de Groot N.N."/>
        </authorList>
    </citation>
    <scope>NUCLEOTIDE SEQUENCE [LARGE SCALE GENOMIC DNA]</scope>
    <source>
        <strain evidence="8 9">DSM 16199</strain>
    </source>
</reference>
<keyword evidence="3 7" id="KW-0812">Transmembrane</keyword>
<keyword evidence="5 7" id="KW-0472">Membrane</keyword>
<protein>
    <submittedName>
        <fullName evidence="8">Membrane protein</fullName>
    </submittedName>
</protein>
<evidence type="ECO:0000313" key="8">
    <source>
        <dbReference type="EMBL" id="SFL03095.1"/>
    </source>
</evidence>
<keyword evidence="9" id="KW-1185">Reference proteome</keyword>
<dbReference type="Pfam" id="PF03631">
    <property type="entry name" value="Virul_fac_BrkB"/>
    <property type="match status" value="1"/>
</dbReference>
<dbReference type="AlphaFoldDB" id="A0A1I4EBI1"/>
<evidence type="ECO:0000256" key="1">
    <source>
        <dbReference type="ARBA" id="ARBA00004651"/>
    </source>
</evidence>
<keyword evidence="4 7" id="KW-1133">Transmembrane helix</keyword>
<gene>
    <name evidence="8" type="ORF">SAMN04488004_106163</name>
</gene>
<dbReference type="NCBIfam" id="TIGR00765">
    <property type="entry name" value="yihY_not_rbn"/>
    <property type="match status" value="1"/>
</dbReference>
<evidence type="ECO:0000256" key="6">
    <source>
        <dbReference type="SAM" id="MobiDB-lite"/>
    </source>
</evidence>
<feature type="transmembrane region" description="Helical" evidence="7">
    <location>
        <begin position="32"/>
        <end position="61"/>
    </location>
</feature>
<feature type="compositionally biased region" description="Polar residues" evidence="6">
    <location>
        <begin position="284"/>
        <end position="296"/>
    </location>
</feature>
<accession>A0A1I4EBI1</accession>
<dbReference type="STRING" id="195913.SAMN04488004_106163"/>
<feature type="transmembrane region" description="Helical" evidence="7">
    <location>
        <begin position="218"/>
        <end position="240"/>
    </location>
</feature>
<dbReference type="Proteomes" id="UP000199550">
    <property type="component" value="Unassembled WGS sequence"/>
</dbReference>
<comment type="subcellular location">
    <subcellularLocation>
        <location evidence="1">Cell membrane</location>
        <topology evidence="1">Multi-pass membrane protein</topology>
    </subcellularLocation>
</comment>
<evidence type="ECO:0000256" key="7">
    <source>
        <dbReference type="SAM" id="Phobius"/>
    </source>
</evidence>
<dbReference type="PANTHER" id="PTHR30213">
    <property type="entry name" value="INNER MEMBRANE PROTEIN YHJD"/>
    <property type="match status" value="1"/>
</dbReference>
<keyword evidence="2" id="KW-1003">Cell membrane</keyword>
<organism evidence="8 9">
    <name type="scientific">Loktanella salsilacus</name>
    <dbReference type="NCBI Taxonomy" id="195913"/>
    <lineage>
        <taxon>Bacteria</taxon>
        <taxon>Pseudomonadati</taxon>
        <taxon>Pseudomonadota</taxon>
        <taxon>Alphaproteobacteria</taxon>
        <taxon>Rhodobacterales</taxon>
        <taxon>Roseobacteraceae</taxon>
        <taxon>Loktanella</taxon>
    </lineage>
</organism>
<evidence type="ECO:0000256" key="3">
    <source>
        <dbReference type="ARBA" id="ARBA00022692"/>
    </source>
</evidence>
<evidence type="ECO:0000256" key="4">
    <source>
        <dbReference type="ARBA" id="ARBA00022989"/>
    </source>
</evidence>
<dbReference type="OrthoDB" id="9781030at2"/>
<feature type="region of interest" description="Disordered" evidence="6">
    <location>
        <begin position="283"/>
        <end position="336"/>
    </location>
</feature>
<dbReference type="EMBL" id="FOTF01000006">
    <property type="protein sequence ID" value="SFL03095.1"/>
    <property type="molecule type" value="Genomic_DNA"/>
</dbReference>
<feature type="transmembrane region" description="Helical" evidence="7">
    <location>
        <begin position="252"/>
        <end position="274"/>
    </location>
</feature>
<feature type="transmembrane region" description="Helical" evidence="7">
    <location>
        <begin position="148"/>
        <end position="174"/>
    </location>
</feature>
<proteinExistence type="predicted"/>